<organism evidence="1 2">
    <name type="scientific">Effusibacillus dendaii</name>
    <dbReference type="NCBI Taxonomy" id="2743772"/>
    <lineage>
        <taxon>Bacteria</taxon>
        <taxon>Bacillati</taxon>
        <taxon>Bacillota</taxon>
        <taxon>Bacilli</taxon>
        <taxon>Bacillales</taxon>
        <taxon>Alicyclobacillaceae</taxon>
        <taxon>Effusibacillus</taxon>
    </lineage>
</organism>
<dbReference type="AlphaFoldDB" id="A0A7I8DBF7"/>
<sequence>MDRNQFEHLGNQLRDLGHRRRELAEEIFNEVREGDAISSRSLYQKLSSVSEQAITLMNKQKEMLDQELNQLT</sequence>
<evidence type="ECO:0000313" key="2">
    <source>
        <dbReference type="Proteomes" id="UP000593802"/>
    </source>
</evidence>
<dbReference type="KEGG" id="eff:skT53_25080"/>
<dbReference type="RefSeq" id="WP_200757608.1">
    <property type="nucleotide sequence ID" value="NZ_AP023366.1"/>
</dbReference>
<dbReference type="EMBL" id="AP023366">
    <property type="protein sequence ID" value="BCJ87523.1"/>
    <property type="molecule type" value="Genomic_DNA"/>
</dbReference>
<reference evidence="1 2" key="1">
    <citation type="submission" date="2020-08" db="EMBL/GenBank/DDBJ databases">
        <title>Complete Genome Sequence of Effusibacillus dendaii Strain skT53, Isolated from Farmland soil.</title>
        <authorList>
            <person name="Konishi T."/>
            <person name="Kawasaki H."/>
        </authorList>
    </citation>
    <scope>NUCLEOTIDE SEQUENCE [LARGE SCALE GENOMIC DNA]</scope>
    <source>
        <strain evidence="2">skT53</strain>
    </source>
</reference>
<dbReference type="Proteomes" id="UP000593802">
    <property type="component" value="Chromosome"/>
</dbReference>
<keyword evidence="2" id="KW-1185">Reference proteome</keyword>
<evidence type="ECO:0000313" key="1">
    <source>
        <dbReference type="EMBL" id="BCJ87523.1"/>
    </source>
</evidence>
<name>A0A7I8DBF7_9BACL</name>
<proteinExistence type="predicted"/>
<accession>A0A7I8DBF7</accession>
<gene>
    <name evidence="1" type="ORF">skT53_25080</name>
</gene>
<protein>
    <submittedName>
        <fullName evidence="1">Uncharacterized protein</fullName>
    </submittedName>
</protein>